<evidence type="ECO:0000256" key="3">
    <source>
        <dbReference type="ARBA" id="ARBA00012094"/>
    </source>
</evidence>
<feature type="binding site" evidence="11">
    <location>
        <position position="263"/>
    </location>
    <ligand>
        <name>substrate</name>
    </ligand>
</feature>
<keyword evidence="4 12" id="KW-0479">Metal-binding</keyword>
<feature type="binding site" evidence="12">
    <location>
        <position position="219"/>
    </location>
    <ligand>
        <name>Ca(2+)</name>
        <dbReference type="ChEBI" id="CHEBI:29108"/>
    </ligand>
</feature>
<dbReference type="NCBIfam" id="TIGR01266">
    <property type="entry name" value="fum_ac_acetase"/>
    <property type="match status" value="1"/>
</dbReference>
<reference evidence="16 17" key="1">
    <citation type="submission" date="2019-05" db="EMBL/GenBank/DDBJ databases">
        <title>Sporisorium graminicola CBS 10092 draft sequencing and annotation.</title>
        <authorList>
            <person name="Solano-Gonzalez S."/>
            <person name="Caddick M.X."/>
            <person name="Darby A."/>
        </authorList>
    </citation>
    <scope>NUCLEOTIDE SEQUENCE [LARGE SCALE GENOMIC DNA]</scope>
    <source>
        <strain evidence="16 17">CBS 10092</strain>
    </source>
</reference>
<feature type="binding site" evidence="12">
    <location>
        <position position="252"/>
    </location>
    <ligand>
        <name>Mg(2+)</name>
        <dbReference type="ChEBI" id="CHEBI:18420"/>
    </ligand>
</feature>
<comment type="similarity">
    <text evidence="2 13">Belongs to the FAH family.</text>
</comment>
<dbReference type="UniPathway" id="UPA00139">
    <property type="reaction ID" value="UER00341"/>
</dbReference>
<feature type="binding site" evidence="11">
    <location>
        <position position="159"/>
    </location>
    <ligand>
        <name>substrate</name>
    </ligand>
</feature>
<dbReference type="GO" id="GO:0046872">
    <property type="term" value="F:metal ion binding"/>
    <property type="evidence" value="ECO:0007669"/>
    <property type="project" value="UniProtKB-UniRule"/>
</dbReference>
<dbReference type="Pfam" id="PF01557">
    <property type="entry name" value="FAA_hydrolase"/>
    <property type="match status" value="1"/>
</dbReference>
<dbReference type="InterPro" id="IPR036663">
    <property type="entry name" value="Fumarylacetoacetase_C_sf"/>
</dbReference>
<dbReference type="EC" id="3.7.1.2" evidence="3 13"/>
<keyword evidence="5 13" id="KW-0378">Hydrolase</keyword>
<evidence type="ECO:0000256" key="8">
    <source>
        <dbReference type="ARBA" id="ARBA00022878"/>
    </source>
</evidence>
<feature type="binding site" evidence="12">
    <location>
        <position position="276"/>
    </location>
    <ligand>
        <name>Mg(2+)</name>
        <dbReference type="ChEBI" id="CHEBI:18420"/>
    </ligand>
</feature>
<dbReference type="AlphaFoldDB" id="A0A4U7KX56"/>
<organism evidence="16 17">
    <name type="scientific">Sporisorium graminicola</name>
    <dbReference type="NCBI Taxonomy" id="280036"/>
    <lineage>
        <taxon>Eukaryota</taxon>
        <taxon>Fungi</taxon>
        <taxon>Dikarya</taxon>
        <taxon>Basidiomycota</taxon>
        <taxon>Ustilaginomycotina</taxon>
        <taxon>Ustilaginomycetes</taxon>
        <taxon>Ustilaginales</taxon>
        <taxon>Ustilaginaceae</taxon>
        <taxon>Sporisorium</taxon>
    </lineage>
</organism>
<protein>
    <recommendedName>
        <fullName evidence="3 13">Fumarylacetoacetase</fullName>
        <ecNumber evidence="3 13">3.7.1.2</ecNumber>
    </recommendedName>
    <alternativeName>
        <fullName evidence="13">Fumarylacetoacetate hydrolase</fullName>
    </alternativeName>
</protein>
<feature type="binding site" evidence="12">
    <location>
        <position position="252"/>
    </location>
    <ligand>
        <name>Ca(2+)</name>
        <dbReference type="ChEBI" id="CHEBI:29108"/>
    </ligand>
</feature>
<evidence type="ECO:0000313" key="17">
    <source>
        <dbReference type="Proteomes" id="UP000306050"/>
    </source>
</evidence>
<evidence type="ECO:0000256" key="7">
    <source>
        <dbReference type="ARBA" id="ARBA00022842"/>
    </source>
</evidence>
<comment type="caution">
    <text evidence="16">The sequence shown here is derived from an EMBL/GenBank/DDBJ whole genome shotgun (WGS) entry which is preliminary data.</text>
</comment>
<keyword evidence="6 12" id="KW-0106">Calcium</keyword>
<keyword evidence="17" id="KW-1185">Reference proteome</keyword>
<dbReference type="SUPFAM" id="SSF63433">
    <property type="entry name" value="Fumarylacetoacetate hydrolase, FAH, N-terminal domain"/>
    <property type="match status" value="1"/>
</dbReference>
<dbReference type="InterPro" id="IPR005959">
    <property type="entry name" value="Fumarylacetoacetase"/>
</dbReference>
<feature type="binding site" evidence="11">
    <location>
        <position position="145"/>
    </location>
    <ligand>
        <name>substrate</name>
    </ligand>
</feature>
<dbReference type="InterPro" id="IPR036462">
    <property type="entry name" value="Fumarylacetoacetase_N_sf"/>
</dbReference>
<keyword evidence="9 13" id="KW-0585">Phenylalanine catabolism</keyword>
<dbReference type="InterPro" id="IPR011234">
    <property type="entry name" value="Fumarylacetoacetase-like_C"/>
</dbReference>
<proteinExistence type="inferred from homology"/>
<feature type="binding site" evidence="11">
    <location>
        <position position="372"/>
    </location>
    <ligand>
        <name>substrate</name>
    </ligand>
</feature>
<dbReference type="Gene3D" id="2.30.30.230">
    <property type="entry name" value="Fumarylacetoacetase, N-terminal domain"/>
    <property type="match status" value="1"/>
</dbReference>
<keyword evidence="8 13" id="KW-0828">Tyrosine catabolism</keyword>
<dbReference type="Gene3D" id="3.90.850.10">
    <property type="entry name" value="Fumarylacetoacetase-like, C-terminal domain"/>
    <property type="match status" value="1"/>
</dbReference>
<accession>A0A4U7KX56</accession>
<dbReference type="PANTHER" id="PTHR43069">
    <property type="entry name" value="FUMARYLACETOACETASE"/>
    <property type="match status" value="1"/>
</dbReference>
<dbReference type="Pfam" id="PF09298">
    <property type="entry name" value="FAA_hydrolase_N"/>
    <property type="match status" value="1"/>
</dbReference>
<evidence type="ECO:0000256" key="1">
    <source>
        <dbReference type="ARBA" id="ARBA00004782"/>
    </source>
</evidence>
<evidence type="ECO:0000256" key="9">
    <source>
        <dbReference type="ARBA" id="ARBA00023232"/>
    </source>
</evidence>
<dbReference type="Proteomes" id="UP000306050">
    <property type="component" value="Chromosome SGRAM_12"/>
</dbReference>
<feature type="binding site" evidence="12">
    <location>
        <position position="217"/>
    </location>
    <ligand>
        <name>Ca(2+)</name>
        <dbReference type="ChEBI" id="CHEBI:29108"/>
    </ligand>
</feature>
<comment type="cofactor">
    <cofactor evidence="13">
        <name>Mg(2+)</name>
        <dbReference type="ChEBI" id="CHEBI:18420"/>
    </cofactor>
    <cofactor evidence="13">
        <name>Ca(2+)</name>
        <dbReference type="ChEBI" id="CHEBI:29108"/>
    </cofactor>
</comment>
<sequence length="444" mass="47905">MKCIIDYGADHSFSLANLPYGSFYTNNDASTRRCGVAIGDYILDLQALALTRYFPAGIPTEVLSGPTLNAFMALDKPAWLALRLHLQQLLSSGSPISVDTTIAESILAESVHSSGSVGRRLFIDRLAGSTVMCLPCTIGDYTDFYTSIEHATNCGSLIRGPTNALQPNWKHLPVAYHGRASSIVVSGTPIRRPVGQILDKPQDAQPIVAPCRKLDFELEVGFFYGGKETQLGERLSPAEAADRVFGAVLLNDWSARDIQTWEYVPLGPFLSKNFATTISPWIVPIHALEPFTCAGYTHDPPLLPYLRDADNTNFDVPLTVAIRPAESDHTARFECISQSSMRHTYYTVRQMVAHHSTTGCPLRPGDLLGTGTLSAPGAEGYGSLFEKSQAGRRPFALAGGGVAVERTFLEDGDAVQMTGLIEGVDGHSVGFGECVGTVMPALPL</sequence>
<evidence type="ECO:0000256" key="10">
    <source>
        <dbReference type="PIRSR" id="PIRSR605959-1"/>
    </source>
</evidence>
<dbReference type="SUPFAM" id="SSF56529">
    <property type="entry name" value="FAH"/>
    <property type="match status" value="1"/>
</dbReference>
<comment type="catalytic activity">
    <reaction evidence="13">
        <text>4-fumarylacetoacetate + H2O = acetoacetate + fumarate + H(+)</text>
        <dbReference type="Rhea" id="RHEA:10244"/>
        <dbReference type="ChEBI" id="CHEBI:13705"/>
        <dbReference type="ChEBI" id="CHEBI:15377"/>
        <dbReference type="ChEBI" id="CHEBI:15378"/>
        <dbReference type="ChEBI" id="CHEBI:18034"/>
        <dbReference type="ChEBI" id="CHEBI:29806"/>
        <dbReference type="EC" id="3.7.1.2"/>
    </reaction>
</comment>
<dbReference type="KEGG" id="sgra:EX895_001905"/>
<feature type="binding site" evidence="11">
    <location>
        <position position="259"/>
    </location>
    <ligand>
        <name>substrate</name>
    </ligand>
</feature>
<feature type="binding site" evidence="12">
    <location>
        <position position="143"/>
    </location>
    <ligand>
        <name>Ca(2+)</name>
        <dbReference type="ChEBI" id="CHEBI:29108"/>
    </ligand>
</feature>
<feature type="domain" description="Fumarylacetoacetase-like C-terminal" evidence="14">
    <location>
        <begin position="142"/>
        <end position="438"/>
    </location>
</feature>
<dbReference type="GO" id="GO:0006559">
    <property type="term" value="P:L-phenylalanine catabolic process"/>
    <property type="evidence" value="ECO:0007669"/>
    <property type="project" value="UniProtKB-UniRule"/>
</dbReference>
<dbReference type="GO" id="GO:0006572">
    <property type="term" value="P:L-tyrosine catabolic process"/>
    <property type="evidence" value="ECO:0007669"/>
    <property type="project" value="UniProtKB-UniRule"/>
</dbReference>
<dbReference type="PANTHER" id="PTHR43069:SF2">
    <property type="entry name" value="FUMARYLACETOACETASE"/>
    <property type="match status" value="1"/>
</dbReference>
<evidence type="ECO:0000313" key="16">
    <source>
        <dbReference type="EMBL" id="TKY89374.1"/>
    </source>
</evidence>
<feature type="binding site" evidence="12">
    <location>
        <position position="272"/>
    </location>
    <ligand>
        <name>Mg(2+)</name>
        <dbReference type="ChEBI" id="CHEBI:18420"/>
    </ligand>
</feature>
<dbReference type="OrthoDB" id="411064at2759"/>
<dbReference type="GeneID" id="40724800"/>
<evidence type="ECO:0000256" key="11">
    <source>
        <dbReference type="PIRSR" id="PIRSR605959-2"/>
    </source>
</evidence>
<comment type="pathway">
    <text evidence="1 13">Amino-acid degradation; L-phenylalanine degradation; acetoacetate and fumarate from L-phenylalanine: step 6/6.</text>
</comment>
<name>A0A4U7KX56_9BASI</name>
<feature type="active site" description="Proton acceptor" evidence="10">
    <location>
        <position position="150"/>
    </location>
</feature>
<gene>
    <name evidence="16" type="ORF">EX895_001905</name>
</gene>
<evidence type="ECO:0000256" key="6">
    <source>
        <dbReference type="ARBA" id="ARBA00022837"/>
    </source>
</evidence>
<dbReference type="GO" id="GO:0004334">
    <property type="term" value="F:fumarylacetoacetase activity"/>
    <property type="evidence" value="ECO:0007669"/>
    <property type="project" value="UniProtKB-UniRule"/>
</dbReference>
<feature type="domain" description="Fumarylacetoacetase N-terminal" evidence="15">
    <location>
        <begin position="16"/>
        <end position="106"/>
    </location>
</feature>
<evidence type="ECO:0000256" key="4">
    <source>
        <dbReference type="ARBA" id="ARBA00022723"/>
    </source>
</evidence>
<keyword evidence="7 12" id="KW-0460">Magnesium</keyword>
<dbReference type="FunFam" id="3.90.850.10:FF:000009">
    <property type="entry name" value="Fumarylacetoacetase"/>
    <property type="match status" value="1"/>
</dbReference>
<evidence type="ECO:0000259" key="15">
    <source>
        <dbReference type="Pfam" id="PF09298"/>
    </source>
</evidence>
<evidence type="ECO:0000256" key="13">
    <source>
        <dbReference type="RuleBase" id="RU366008"/>
    </source>
</evidence>
<dbReference type="GO" id="GO:1902000">
    <property type="term" value="P:homogentisate catabolic process"/>
    <property type="evidence" value="ECO:0007669"/>
    <property type="project" value="TreeGrafter"/>
</dbReference>
<dbReference type="EMBL" id="SRRM01000005">
    <property type="protein sequence ID" value="TKY89374.1"/>
    <property type="molecule type" value="Genomic_DNA"/>
</dbReference>
<evidence type="ECO:0000256" key="2">
    <source>
        <dbReference type="ARBA" id="ARBA00010211"/>
    </source>
</evidence>
<evidence type="ECO:0000259" key="14">
    <source>
        <dbReference type="Pfam" id="PF01557"/>
    </source>
</evidence>
<evidence type="ECO:0000256" key="12">
    <source>
        <dbReference type="PIRSR" id="PIRSR605959-3"/>
    </source>
</evidence>
<dbReference type="InterPro" id="IPR015377">
    <property type="entry name" value="Fumarylacetoacetase_N"/>
</dbReference>
<dbReference type="RefSeq" id="XP_029741359.1">
    <property type="nucleotide sequence ID" value="XM_029882504.1"/>
</dbReference>
<evidence type="ECO:0000256" key="5">
    <source>
        <dbReference type="ARBA" id="ARBA00022801"/>
    </source>
</evidence>